<evidence type="ECO:0000313" key="10">
    <source>
        <dbReference type="EMBL" id="SEA57085.1"/>
    </source>
</evidence>
<keyword evidence="10" id="KW-0449">Lipoprotein</keyword>
<evidence type="ECO:0000256" key="1">
    <source>
        <dbReference type="ARBA" id="ARBA00004651"/>
    </source>
</evidence>
<keyword evidence="11" id="KW-1185">Reference proteome</keyword>
<dbReference type="EMBL" id="FNRI01000004">
    <property type="protein sequence ID" value="SEA57085.1"/>
    <property type="molecule type" value="Genomic_DNA"/>
</dbReference>
<dbReference type="AlphaFoldDB" id="A0A1H4C9I3"/>
<dbReference type="GO" id="GO:0098797">
    <property type="term" value="C:plasma membrane protein complex"/>
    <property type="evidence" value="ECO:0007669"/>
    <property type="project" value="TreeGrafter"/>
</dbReference>
<protein>
    <submittedName>
        <fullName evidence="10">Lipoprotein-releasing system permease protein</fullName>
    </submittedName>
</protein>
<dbReference type="STRING" id="1033731.SAMN05444145_104223"/>
<feature type="transmembrane region" description="Helical" evidence="7">
    <location>
        <begin position="377"/>
        <end position="402"/>
    </location>
</feature>
<dbReference type="Pfam" id="PF12704">
    <property type="entry name" value="MacB_PCD"/>
    <property type="match status" value="1"/>
</dbReference>
<evidence type="ECO:0000259" key="8">
    <source>
        <dbReference type="Pfam" id="PF02687"/>
    </source>
</evidence>
<keyword evidence="6 7" id="KW-0472">Membrane</keyword>
<organism evidence="10 11">
    <name type="scientific">Alistipes timonensis JC136</name>
    <dbReference type="NCBI Taxonomy" id="1033731"/>
    <lineage>
        <taxon>Bacteria</taxon>
        <taxon>Pseudomonadati</taxon>
        <taxon>Bacteroidota</taxon>
        <taxon>Bacteroidia</taxon>
        <taxon>Bacteroidales</taxon>
        <taxon>Rikenellaceae</taxon>
        <taxon>Alistipes</taxon>
    </lineage>
</organism>
<evidence type="ECO:0000256" key="3">
    <source>
        <dbReference type="ARBA" id="ARBA00022475"/>
    </source>
</evidence>
<dbReference type="RefSeq" id="WP_010262526.1">
    <property type="nucleotide sequence ID" value="NZ_CAEG01000011.1"/>
</dbReference>
<dbReference type="Pfam" id="PF02687">
    <property type="entry name" value="FtsX"/>
    <property type="match status" value="1"/>
</dbReference>
<feature type="domain" description="MacB-like periplasmic core" evidence="9">
    <location>
        <begin position="26"/>
        <end position="241"/>
    </location>
</feature>
<evidence type="ECO:0000256" key="4">
    <source>
        <dbReference type="ARBA" id="ARBA00022692"/>
    </source>
</evidence>
<accession>A0A1H4C9I3</accession>
<reference evidence="10 11" key="1">
    <citation type="submission" date="2016-10" db="EMBL/GenBank/DDBJ databases">
        <authorList>
            <person name="de Groot N.N."/>
        </authorList>
    </citation>
    <scope>NUCLEOTIDE SEQUENCE [LARGE SCALE GENOMIC DNA]</scope>
    <source>
        <strain evidence="10 11">DSM 25383</strain>
    </source>
</reference>
<proteinExistence type="inferred from homology"/>
<evidence type="ECO:0000256" key="7">
    <source>
        <dbReference type="SAM" id="Phobius"/>
    </source>
</evidence>
<dbReference type="PANTHER" id="PTHR30489:SF0">
    <property type="entry name" value="LIPOPROTEIN-RELEASING SYSTEM TRANSMEMBRANE PROTEIN LOLE"/>
    <property type="match status" value="1"/>
</dbReference>
<comment type="subcellular location">
    <subcellularLocation>
        <location evidence="1">Cell membrane</location>
        <topology evidence="1">Multi-pass membrane protein</topology>
    </subcellularLocation>
</comment>
<dbReference type="Proteomes" id="UP000183253">
    <property type="component" value="Unassembled WGS sequence"/>
</dbReference>
<evidence type="ECO:0000259" key="9">
    <source>
        <dbReference type="Pfam" id="PF12704"/>
    </source>
</evidence>
<dbReference type="InterPro" id="IPR051447">
    <property type="entry name" value="Lipoprotein-release_system"/>
</dbReference>
<name>A0A1H4C9I3_9BACT</name>
<gene>
    <name evidence="10" type="ORF">SAMN05444145_104223</name>
</gene>
<sequence length="414" mass="45687">MNLAFFIARRMAKPSPENKPGVMERIAVVSVALGAAVMILAMAVIMGFKREVAHKMTGFAAHVSVTDVRGVNALDSEPVHRSAHLEELIRATDGFEAMAPYAVKGGIVRTADAVGEVMLKGVEGDYDWSYFREWLVDGELPRVGDSVRTKDILLSRSLADRLLLGVGDKVEMLFVEPGEMPRRDRFKVAGVYASGMEEMDGMVVVTDIRNVQRLSDWGPDEISGYEIRTRDLRDAAAFARTLGRTLLYDDEEGTENLAVTSVTERYANIFDWLKAHDVNAAVIIVIMLVVAFFNMASALLILVLERTRMIGLLKALGMRSGELRRIFLWRAGFVTLRGLAWGNAVGLGLCLVQKWTHLIKLSSEGYLLSEVPVSLGWGWWLALNAGFIAAIVALLMIPTAVVSGVKPEETIRYE</sequence>
<feature type="transmembrane region" description="Helical" evidence="7">
    <location>
        <begin position="26"/>
        <end position="48"/>
    </location>
</feature>
<keyword evidence="3" id="KW-1003">Cell membrane</keyword>
<evidence type="ECO:0000256" key="6">
    <source>
        <dbReference type="ARBA" id="ARBA00023136"/>
    </source>
</evidence>
<dbReference type="PANTHER" id="PTHR30489">
    <property type="entry name" value="LIPOPROTEIN-RELEASING SYSTEM TRANSMEMBRANE PROTEIN LOLE"/>
    <property type="match status" value="1"/>
</dbReference>
<dbReference type="GO" id="GO:0044874">
    <property type="term" value="P:lipoprotein localization to outer membrane"/>
    <property type="evidence" value="ECO:0007669"/>
    <property type="project" value="TreeGrafter"/>
</dbReference>
<comment type="similarity">
    <text evidence="2">Belongs to the ABC-4 integral membrane protein family. LolC/E subfamily.</text>
</comment>
<dbReference type="OrthoDB" id="1522670at2"/>
<evidence type="ECO:0000256" key="5">
    <source>
        <dbReference type="ARBA" id="ARBA00022989"/>
    </source>
</evidence>
<keyword evidence="5 7" id="KW-1133">Transmembrane helix</keyword>
<dbReference type="InterPro" id="IPR025857">
    <property type="entry name" value="MacB_PCD"/>
</dbReference>
<keyword evidence="4 7" id="KW-0812">Transmembrane</keyword>
<feature type="transmembrane region" description="Helical" evidence="7">
    <location>
        <begin position="280"/>
        <end position="304"/>
    </location>
</feature>
<dbReference type="InterPro" id="IPR003838">
    <property type="entry name" value="ABC3_permease_C"/>
</dbReference>
<feature type="domain" description="ABC3 transporter permease C-terminal" evidence="8">
    <location>
        <begin position="282"/>
        <end position="400"/>
    </location>
</feature>
<evidence type="ECO:0000256" key="2">
    <source>
        <dbReference type="ARBA" id="ARBA00005236"/>
    </source>
</evidence>
<evidence type="ECO:0000313" key="11">
    <source>
        <dbReference type="Proteomes" id="UP000183253"/>
    </source>
</evidence>